<feature type="compositionally biased region" description="Low complexity" evidence="1">
    <location>
        <begin position="261"/>
        <end position="275"/>
    </location>
</feature>
<dbReference type="Pfam" id="PF03357">
    <property type="entry name" value="Snf7"/>
    <property type="match status" value="1"/>
</dbReference>
<dbReference type="PANTHER" id="PTHR22761">
    <property type="entry name" value="CHARGED MULTIVESICULAR BODY PROTEIN"/>
    <property type="match status" value="1"/>
</dbReference>
<sequence length="304" mass="33837">MAEESVVLTPLLKDKAAEVVKHLSESHWNSSCIITMKKFQEICGGPDEASVMLRYLSGRRTAQYLSILKNEFVEGVKVLLSEAALSGVSNLDCDVLYLIWTIEKLQQQLDVIDRRCELSRKSAVASLHSGNRKIALRYARELKLATQSREKCSSLLNRVEEVLGVIVDAESTKKVSEAMQIGAHAMKENKISMEDVDLCLRDVQENIDSQKEIEKALEQTPSYTDIDDEDIEEELEELELALEKEAQAHTPEKTSTSEEGTATLEASELLSETLSNLKLSDNTVGKSRTTRTTSKGEKTANLAM</sequence>
<dbReference type="GO" id="GO:0009898">
    <property type="term" value="C:cytoplasmic side of plasma membrane"/>
    <property type="evidence" value="ECO:0007669"/>
    <property type="project" value="TreeGrafter"/>
</dbReference>
<feature type="region of interest" description="Disordered" evidence="1">
    <location>
        <begin position="245"/>
        <end position="304"/>
    </location>
</feature>
<protein>
    <recommendedName>
        <fullName evidence="4">Charged multivesicular body protein 7</fullName>
    </recommendedName>
</protein>
<dbReference type="EMBL" id="JAMSHJ010000003">
    <property type="protein sequence ID" value="KAI5424737.1"/>
    <property type="molecule type" value="Genomic_DNA"/>
</dbReference>
<evidence type="ECO:0000313" key="3">
    <source>
        <dbReference type="Proteomes" id="UP001058974"/>
    </source>
</evidence>
<feature type="compositionally biased region" description="Basic and acidic residues" evidence="1">
    <location>
        <begin position="245"/>
        <end position="256"/>
    </location>
</feature>
<organism evidence="2 3">
    <name type="scientific">Pisum sativum</name>
    <name type="common">Garden pea</name>
    <name type="synonym">Lathyrus oleraceus</name>
    <dbReference type="NCBI Taxonomy" id="3888"/>
    <lineage>
        <taxon>Eukaryota</taxon>
        <taxon>Viridiplantae</taxon>
        <taxon>Streptophyta</taxon>
        <taxon>Embryophyta</taxon>
        <taxon>Tracheophyta</taxon>
        <taxon>Spermatophyta</taxon>
        <taxon>Magnoliopsida</taxon>
        <taxon>eudicotyledons</taxon>
        <taxon>Gunneridae</taxon>
        <taxon>Pentapetalae</taxon>
        <taxon>rosids</taxon>
        <taxon>fabids</taxon>
        <taxon>Fabales</taxon>
        <taxon>Fabaceae</taxon>
        <taxon>Papilionoideae</taxon>
        <taxon>50 kb inversion clade</taxon>
        <taxon>NPAAA clade</taxon>
        <taxon>Hologalegina</taxon>
        <taxon>IRL clade</taxon>
        <taxon>Fabeae</taxon>
        <taxon>Lathyrus</taxon>
    </lineage>
</organism>
<dbReference type="Proteomes" id="UP001058974">
    <property type="component" value="Chromosome 3"/>
</dbReference>
<dbReference type="InterPro" id="IPR005024">
    <property type="entry name" value="Snf7_fam"/>
</dbReference>
<proteinExistence type="predicted"/>
<dbReference type="AlphaFoldDB" id="A0A9D4XQM1"/>
<reference evidence="2 3" key="1">
    <citation type="journal article" date="2022" name="Nat. Genet.">
        <title>Improved pea reference genome and pan-genome highlight genomic features and evolutionary characteristics.</title>
        <authorList>
            <person name="Yang T."/>
            <person name="Liu R."/>
            <person name="Luo Y."/>
            <person name="Hu S."/>
            <person name="Wang D."/>
            <person name="Wang C."/>
            <person name="Pandey M.K."/>
            <person name="Ge S."/>
            <person name="Xu Q."/>
            <person name="Li N."/>
            <person name="Li G."/>
            <person name="Huang Y."/>
            <person name="Saxena R.K."/>
            <person name="Ji Y."/>
            <person name="Li M."/>
            <person name="Yan X."/>
            <person name="He Y."/>
            <person name="Liu Y."/>
            <person name="Wang X."/>
            <person name="Xiang C."/>
            <person name="Varshney R.K."/>
            <person name="Ding H."/>
            <person name="Gao S."/>
            <person name="Zong X."/>
        </authorList>
    </citation>
    <scope>NUCLEOTIDE SEQUENCE [LARGE SCALE GENOMIC DNA]</scope>
    <source>
        <strain evidence="2 3">cv. Zhongwan 6</strain>
    </source>
</reference>
<dbReference type="PANTHER" id="PTHR22761:SF7">
    <property type="entry name" value="SNF7 FAMILY PROTEIN"/>
    <property type="match status" value="1"/>
</dbReference>
<dbReference type="Gramene" id="Psat03G0079400-T2">
    <property type="protein sequence ID" value="KAI5424737.1"/>
    <property type="gene ID" value="KIW84_030794"/>
</dbReference>
<gene>
    <name evidence="2" type="ORF">KIW84_030794</name>
</gene>
<comment type="caution">
    <text evidence="2">The sequence shown here is derived from an EMBL/GenBank/DDBJ whole genome shotgun (WGS) entry which is preliminary data.</text>
</comment>
<evidence type="ECO:0008006" key="4">
    <source>
        <dbReference type="Google" id="ProtNLM"/>
    </source>
</evidence>
<evidence type="ECO:0000256" key="1">
    <source>
        <dbReference type="SAM" id="MobiDB-lite"/>
    </source>
</evidence>
<keyword evidence="3" id="KW-1185">Reference proteome</keyword>
<name>A0A9D4XQM1_PEA</name>
<dbReference type="Gene3D" id="6.10.140.1230">
    <property type="match status" value="1"/>
</dbReference>
<dbReference type="GO" id="GO:0000815">
    <property type="term" value="C:ESCRT III complex"/>
    <property type="evidence" value="ECO:0007669"/>
    <property type="project" value="TreeGrafter"/>
</dbReference>
<dbReference type="GO" id="GO:0032511">
    <property type="term" value="P:late endosome to vacuole transport via multivesicular body sorting pathway"/>
    <property type="evidence" value="ECO:0007669"/>
    <property type="project" value="TreeGrafter"/>
</dbReference>
<evidence type="ECO:0000313" key="2">
    <source>
        <dbReference type="EMBL" id="KAI5424737.1"/>
    </source>
</evidence>
<dbReference type="GO" id="GO:0006900">
    <property type="term" value="P:vesicle budding from membrane"/>
    <property type="evidence" value="ECO:0007669"/>
    <property type="project" value="TreeGrafter"/>
</dbReference>
<accession>A0A9D4XQM1</accession>
<dbReference type="GO" id="GO:0005771">
    <property type="term" value="C:multivesicular body"/>
    <property type="evidence" value="ECO:0007669"/>
    <property type="project" value="TreeGrafter"/>
</dbReference>
<feature type="compositionally biased region" description="Polar residues" evidence="1">
    <location>
        <begin position="276"/>
        <end position="293"/>
    </location>
</feature>